<gene>
    <name evidence="1" type="ORF">RXV94_05115</name>
</gene>
<proteinExistence type="predicted"/>
<accession>A0ABU3U546</accession>
<dbReference type="EMBL" id="JAWHTF010000002">
    <property type="protein sequence ID" value="MDU8885533.1"/>
    <property type="molecule type" value="Genomic_DNA"/>
</dbReference>
<sequence>MKNIYLKTQVRRLLPLLIFFFVVGINQNIEAFQNNNQQDTFTEFKGLVVDSRNNDPLIYADLNVNGTNIRSITNTEGEFSLKVPKEHLEKSVTVSFLGYRTQTVSLSEFNRESTVIKLSVVATKLTEINISTVKDPKKLFQEVLKRKAENYYGNESLMTAFYRESIKKGKKNASLSEAVLEIYKNPTKSLKKDNLILIKSRKNTNYSRLDTLALKLQGGPFSTLYTDLMKYPEYVFTDENMEYYEFSFDGRSQIDNRQVYVLSFKQKPNVLSPFYFGKLYVDVTSLALLRADYQLNVSNRAMTGAMFVKKKPKKVRAYPLEASYRVDYREKDGKWQYGYSNIKLVFRVKWKGRLFNSTYSLDSEMLITDWQQNTAGIKPQQTLKPNVILTDEASGFTDPEFWGEYNIIEPEKSIETAIKKISRQLEKLKS</sequence>
<reference evidence="1 2" key="1">
    <citation type="submission" date="2023-10" db="EMBL/GenBank/DDBJ databases">
        <title>Marimonas sp. nov. isolated from tidal mud flat.</title>
        <authorList>
            <person name="Jaincy N.J."/>
            <person name="Srinivasan S."/>
            <person name="Lee S.-S."/>
        </authorList>
    </citation>
    <scope>NUCLEOTIDE SEQUENCE [LARGE SCALE GENOMIC DNA]</scope>
    <source>
        <strain evidence="1 2">MJ-SS3</strain>
    </source>
</reference>
<dbReference type="SUPFAM" id="SSF49464">
    <property type="entry name" value="Carboxypeptidase regulatory domain-like"/>
    <property type="match status" value="1"/>
</dbReference>
<dbReference type="Gene3D" id="2.60.40.1120">
    <property type="entry name" value="Carboxypeptidase-like, regulatory domain"/>
    <property type="match status" value="1"/>
</dbReference>
<dbReference type="RefSeq" id="WP_316661414.1">
    <property type="nucleotide sequence ID" value="NZ_JAWHTF010000002.1"/>
</dbReference>
<evidence type="ECO:0000313" key="2">
    <source>
        <dbReference type="Proteomes" id="UP001268651"/>
    </source>
</evidence>
<evidence type="ECO:0000313" key="1">
    <source>
        <dbReference type="EMBL" id="MDU8885533.1"/>
    </source>
</evidence>
<organism evidence="1 2">
    <name type="scientific">Gilvirhabdus luticola</name>
    <dbReference type="NCBI Taxonomy" id="3079858"/>
    <lineage>
        <taxon>Bacteria</taxon>
        <taxon>Pseudomonadati</taxon>
        <taxon>Bacteroidota</taxon>
        <taxon>Flavobacteriia</taxon>
        <taxon>Flavobacteriales</taxon>
        <taxon>Flavobacteriaceae</taxon>
        <taxon>Gilvirhabdus</taxon>
    </lineage>
</organism>
<name>A0ABU3U546_9FLAO</name>
<keyword evidence="2" id="KW-1185">Reference proteome</keyword>
<protein>
    <submittedName>
        <fullName evidence="1">Carboxypeptidase-like regulatory domain-containing protein</fullName>
    </submittedName>
</protein>
<dbReference type="Pfam" id="PF13715">
    <property type="entry name" value="CarbopepD_reg_2"/>
    <property type="match status" value="1"/>
</dbReference>
<dbReference type="InterPro" id="IPR008969">
    <property type="entry name" value="CarboxyPept-like_regulatory"/>
</dbReference>
<dbReference type="Proteomes" id="UP001268651">
    <property type="component" value="Unassembled WGS sequence"/>
</dbReference>
<comment type="caution">
    <text evidence="1">The sequence shown here is derived from an EMBL/GenBank/DDBJ whole genome shotgun (WGS) entry which is preliminary data.</text>
</comment>